<proteinExistence type="predicted"/>
<name>A0ABS9II05_9FLAO</name>
<evidence type="ECO:0000256" key="2">
    <source>
        <dbReference type="SAM" id="SignalP"/>
    </source>
</evidence>
<dbReference type="NCBIfam" id="TIGR04183">
    <property type="entry name" value="Por_Secre_tail"/>
    <property type="match status" value="1"/>
</dbReference>
<dbReference type="Pfam" id="PF05935">
    <property type="entry name" value="Arylsulfotrans"/>
    <property type="match status" value="1"/>
</dbReference>
<feature type="chain" id="PRO_5045561634" evidence="2">
    <location>
        <begin position="23"/>
        <end position="543"/>
    </location>
</feature>
<evidence type="ECO:0000313" key="4">
    <source>
        <dbReference type="EMBL" id="MCF7560382.1"/>
    </source>
</evidence>
<dbReference type="PANTHER" id="PTHR35340">
    <property type="entry name" value="PQQ ENZYME REPEAT PROTEIN-RELATED"/>
    <property type="match status" value="1"/>
</dbReference>
<evidence type="ECO:0000259" key="3">
    <source>
        <dbReference type="Pfam" id="PF18962"/>
    </source>
</evidence>
<keyword evidence="5" id="KW-1185">Reference proteome</keyword>
<evidence type="ECO:0000256" key="1">
    <source>
        <dbReference type="ARBA" id="ARBA00022729"/>
    </source>
</evidence>
<dbReference type="EMBL" id="JAKKDV010000002">
    <property type="protein sequence ID" value="MCF7560382.1"/>
    <property type="molecule type" value="Genomic_DNA"/>
</dbReference>
<dbReference type="InterPro" id="IPR011047">
    <property type="entry name" value="Quinoprotein_ADH-like_sf"/>
</dbReference>
<accession>A0ABS9II05</accession>
<sequence length="543" mass="61551">MKTKLFLFSLFVYLSNINLTTAQETIGLLGYNQNTVSDGYTLFSPLTNSFVYLIDNCGNLINEWTFNGTPRSVPYLLENGTVLRSGSQGLEIRDWDNTLLWSYNLTTELGLRQHHDIEPMPNGNILAIIREFISETDQINAGKNPSLIDDELKSEKIIEFQPIGTNDIQIIWEWRFFDHIIQDYDSSKENYGVVIDHPELVDFNYSDYNMLHSDWIHMNSVDYSPDLDQIIMSSKSLGEIYIIDHSTTTAEAATHSGGNYNMGGDFLWRWGNPEVYRQGTVSDRKLFEQHDPKWIASSYTNAGKISVFNNDVGSTQTHSSINIIDIEPTVSGYEILNNKFKPEDFFWSWDGDVLDETVYQPTRSGVIALPNGNMLFCESSIGRLTEINADGEIAWIYRNPSGQTIFNQFATDEETTSNSLFRAEKYPTDYPGLIGKDLTPGLIIENINSNSDSCNESLSILENKENNKLKIVSNPVKNQTIAFSNSLEFYSIDIYDISGKTIIKDITTKSNSISLPSMNTGLYFLKLTSNLKKKSQVLKFLIL</sequence>
<dbReference type="Proteomes" id="UP001200022">
    <property type="component" value="Unassembled WGS sequence"/>
</dbReference>
<dbReference type="RefSeq" id="WP_237231059.1">
    <property type="nucleotide sequence ID" value="NZ_JAKKDV010000002.1"/>
</dbReference>
<dbReference type="SUPFAM" id="SSF50998">
    <property type="entry name" value="Quinoprotein alcohol dehydrogenase-like"/>
    <property type="match status" value="1"/>
</dbReference>
<dbReference type="InterPro" id="IPR010262">
    <property type="entry name" value="Arylsulfotransferase_bact"/>
</dbReference>
<reference evidence="4 5" key="1">
    <citation type="submission" date="2022-01" db="EMBL/GenBank/DDBJ databases">
        <title>Draft genome sequence of Sabulilitoribacter multivorans KCTC 32326.</title>
        <authorList>
            <person name="Oh J.-S."/>
        </authorList>
    </citation>
    <scope>NUCLEOTIDE SEQUENCE [LARGE SCALE GENOMIC DNA]</scope>
    <source>
        <strain evidence="4 5">M-M16</strain>
    </source>
</reference>
<dbReference type="InterPro" id="IPR053143">
    <property type="entry name" value="Arylsulfate_ST"/>
</dbReference>
<feature type="signal peptide" evidence="2">
    <location>
        <begin position="1"/>
        <end position="22"/>
    </location>
</feature>
<dbReference type="Pfam" id="PF18962">
    <property type="entry name" value="Por_Secre_tail"/>
    <property type="match status" value="1"/>
</dbReference>
<keyword evidence="1 2" id="KW-0732">Signal</keyword>
<dbReference type="InterPro" id="IPR026444">
    <property type="entry name" value="Secre_tail"/>
</dbReference>
<organism evidence="4 5">
    <name type="scientific">Flaviramulus multivorans</name>
    <dbReference type="NCBI Taxonomy" id="1304750"/>
    <lineage>
        <taxon>Bacteria</taxon>
        <taxon>Pseudomonadati</taxon>
        <taxon>Bacteroidota</taxon>
        <taxon>Flavobacteriia</taxon>
        <taxon>Flavobacteriales</taxon>
        <taxon>Flavobacteriaceae</taxon>
        <taxon>Flaviramulus</taxon>
    </lineage>
</organism>
<protein>
    <submittedName>
        <fullName evidence="4">Aryl-sulfate sulfotransferase</fullName>
    </submittedName>
</protein>
<evidence type="ECO:0000313" key="5">
    <source>
        <dbReference type="Proteomes" id="UP001200022"/>
    </source>
</evidence>
<feature type="domain" description="Secretion system C-terminal sorting" evidence="3">
    <location>
        <begin position="474"/>
        <end position="535"/>
    </location>
</feature>
<comment type="caution">
    <text evidence="4">The sequence shown here is derived from an EMBL/GenBank/DDBJ whole genome shotgun (WGS) entry which is preliminary data.</text>
</comment>
<gene>
    <name evidence="4" type="ORF">L3X39_06990</name>
</gene>
<dbReference type="PANTHER" id="PTHR35340:SF5">
    <property type="entry name" value="ASST-DOMAIN-CONTAINING PROTEIN"/>
    <property type="match status" value="1"/>
</dbReference>